<dbReference type="OrthoDB" id="24300at2"/>
<accession>A0A1U9Z9F7</accession>
<organism evidence="5 6">
    <name type="scientific">Martelella mediterranea DSM 17316</name>
    <dbReference type="NCBI Taxonomy" id="1122214"/>
    <lineage>
        <taxon>Bacteria</taxon>
        <taxon>Pseudomonadati</taxon>
        <taxon>Pseudomonadota</taxon>
        <taxon>Alphaproteobacteria</taxon>
        <taxon>Hyphomicrobiales</taxon>
        <taxon>Aurantimonadaceae</taxon>
        <taxon>Martelella</taxon>
    </lineage>
</organism>
<reference evidence="5 6" key="1">
    <citation type="submission" date="2017-03" db="EMBL/GenBank/DDBJ databases">
        <title>Foreign affairs: Plasmid Transfer between Roseobacters and Rhizobia.</title>
        <authorList>
            <person name="Bartling P."/>
            <person name="Bunk B."/>
            <person name="Overmann J."/>
            <person name="Brinkmann H."/>
            <person name="Petersen J."/>
        </authorList>
    </citation>
    <scope>NUCLEOTIDE SEQUENCE [LARGE SCALE GENOMIC DNA]</scope>
    <source>
        <strain evidence="5 6">MACL11</strain>
        <plasmid evidence="6">pmm259</plasmid>
    </source>
</reference>
<proteinExistence type="predicted"/>
<dbReference type="EMBL" id="CP020332">
    <property type="protein sequence ID" value="AQZ54325.1"/>
    <property type="molecule type" value="Genomic_DNA"/>
</dbReference>
<dbReference type="InterPro" id="IPR048433">
    <property type="entry name" value="YNCE-like_beta-prop"/>
</dbReference>
<feature type="region of interest" description="Disordered" evidence="2">
    <location>
        <begin position="74"/>
        <end position="97"/>
    </location>
</feature>
<keyword evidence="1 3" id="KW-0732">Signal</keyword>
<dbReference type="AlphaFoldDB" id="A0A1U9Z9F7"/>
<evidence type="ECO:0000256" key="3">
    <source>
        <dbReference type="SAM" id="SignalP"/>
    </source>
</evidence>
<name>A0A1U9Z9F7_9HYPH</name>
<evidence type="ECO:0000313" key="6">
    <source>
        <dbReference type="Proteomes" id="UP000191135"/>
    </source>
</evidence>
<dbReference type="Pfam" id="PF21783">
    <property type="entry name" value="YNCE"/>
    <property type="match status" value="1"/>
</dbReference>
<dbReference type="SUPFAM" id="SSF50969">
    <property type="entry name" value="YVTN repeat-like/Quinoprotein amine dehydrogenase"/>
    <property type="match status" value="1"/>
</dbReference>
<dbReference type="Gene3D" id="2.130.10.10">
    <property type="entry name" value="YVTN repeat-like/Quinoprotein amine dehydrogenase"/>
    <property type="match status" value="1"/>
</dbReference>
<dbReference type="KEGG" id="mmed:Mame_05033"/>
<protein>
    <submittedName>
        <fullName evidence="5">PQQ-dependent catabolism-associated beta-propeller protein</fullName>
    </submittedName>
</protein>
<sequence precursor="true">MRITTLTLSAVLMTGSAAIADVYIPEGELGTVLHLDRSFNEMGRIEGLDNVHGLAGAPERGILVAGSLSESTPGDVAKPAAVSEEEHAAHHGGGNTAKPDAVSLVTLVDADSREIRRRIEVPGIVHHVGISSDERFAAVTHPGLDAVSVIDLESGQVTATVATGPIPEYAVADPKTGNFLVSNAGNATISVLDPEDGIVTRNFKLQGPPKHIQLDADTRQLIVSESDNGTVSIVDADSGEILDRFDIGGELHGVAVDPDAIWSSARERNLVVRVDRSTGERLEVNVGPEPYHMARVEDALLVSSAGKPELWILDPETLELRQTIATNSTAHQFAVMP</sequence>
<dbReference type="PANTHER" id="PTHR47197:SF3">
    <property type="entry name" value="DIHYDRO-HEME D1 DEHYDROGENASE"/>
    <property type="match status" value="1"/>
</dbReference>
<evidence type="ECO:0000256" key="2">
    <source>
        <dbReference type="SAM" id="MobiDB-lite"/>
    </source>
</evidence>
<dbReference type="InterPro" id="IPR051200">
    <property type="entry name" value="Host-pathogen_enzymatic-act"/>
</dbReference>
<dbReference type="Proteomes" id="UP000191135">
    <property type="component" value="Plasmid pMM259"/>
</dbReference>
<keyword evidence="5" id="KW-0614">Plasmid</keyword>
<evidence type="ECO:0000259" key="4">
    <source>
        <dbReference type="Pfam" id="PF21783"/>
    </source>
</evidence>
<dbReference type="RefSeq" id="WP_018065804.1">
    <property type="nucleotide sequence ID" value="NZ_AQWH01000016.1"/>
</dbReference>
<evidence type="ECO:0000313" key="5">
    <source>
        <dbReference type="EMBL" id="AQZ54325.1"/>
    </source>
</evidence>
<dbReference type="eggNOG" id="COG3391">
    <property type="taxonomic scope" value="Bacteria"/>
</dbReference>
<dbReference type="PANTHER" id="PTHR47197">
    <property type="entry name" value="PROTEIN NIRF"/>
    <property type="match status" value="1"/>
</dbReference>
<feature type="chain" id="PRO_5010740319" evidence="3">
    <location>
        <begin position="21"/>
        <end position="337"/>
    </location>
</feature>
<feature type="signal peptide" evidence="3">
    <location>
        <begin position="1"/>
        <end position="20"/>
    </location>
</feature>
<dbReference type="InterPro" id="IPR011044">
    <property type="entry name" value="Quino_amine_DH_bsu"/>
</dbReference>
<keyword evidence="6" id="KW-1185">Reference proteome</keyword>
<dbReference type="InterPro" id="IPR015943">
    <property type="entry name" value="WD40/YVTN_repeat-like_dom_sf"/>
</dbReference>
<evidence type="ECO:0000256" key="1">
    <source>
        <dbReference type="ARBA" id="ARBA00022729"/>
    </source>
</evidence>
<gene>
    <name evidence="5" type="ORF">Mame_05033</name>
</gene>
<geneLocation type="plasmid" evidence="6">
    <name>pmm259</name>
</geneLocation>
<feature type="domain" description="YNCE-like beta-propeller" evidence="4">
    <location>
        <begin position="107"/>
        <end position="255"/>
    </location>
</feature>